<organism evidence="2 3">
    <name type="scientific">Vigna mungo</name>
    <name type="common">Black gram</name>
    <name type="synonym">Phaseolus mungo</name>
    <dbReference type="NCBI Taxonomy" id="3915"/>
    <lineage>
        <taxon>Eukaryota</taxon>
        <taxon>Viridiplantae</taxon>
        <taxon>Streptophyta</taxon>
        <taxon>Embryophyta</taxon>
        <taxon>Tracheophyta</taxon>
        <taxon>Spermatophyta</taxon>
        <taxon>Magnoliopsida</taxon>
        <taxon>eudicotyledons</taxon>
        <taxon>Gunneridae</taxon>
        <taxon>Pentapetalae</taxon>
        <taxon>rosids</taxon>
        <taxon>fabids</taxon>
        <taxon>Fabales</taxon>
        <taxon>Fabaceae</taxon>
        <taxon>Papilionoideae</taxon>
        <taxon>50 kb inversion clade</taxon>
        <taxon>NPAAA clade</taxon>
        <taxon>indigoferoid/millettioid clade</taxon>
        <taxon>Phaseoleae</taxon>
        <taxon>Vigna</taxon>
    </lineage>
</organism>
<dbReference type="AlphaFoldDB" id="A0AAQ3NG41"/>
<name>A0AAQ3NG41_VIGMU</name>
<evidence type="ECO:0000313" key="3">
    <source>
        <dbReference type="Proteomes" id="UP001374535"/>
    </source>
</evidence>
<reference evidence="2 3" key="1">
    <citation type="journal article" date="2023" name="Life. Sci Alliance">
        <title>Evolutionary insights into 3D genome organization and epigenetic landscape of Vigna mungo.</title>
        <authorList>
            <person name="Junaid A."/>
            <person name="Singh B."/>
            <person name="Bhatia S."/>
        </authorList>
    </citation>
    <scope>NUCLEOTIDE SEQUENCE [LARGE SCALE GENOMIC DNA]</scope>
    <source>
        <strain evidence="2">Urdbean</strain>
    </source>
</reference>
<keyword evidence="1" id="KW-0812">Transmembrane</keyword>
<dbReference type="Proteomes" id="UP001374535">
    <property type="component" value="Chromosome 6"/>
</dbReference>
<keyword evidence="1" id="KW-0472">Membrane</keyword>
<dbReference type="EMBL" id="CP144695">
    <property type="protein sequence ID" value="WVZ07403.1"/>
    <property type="molecule type" value="Genomic_DNA"/>
</dbReference>
<evidence type="ECO:0000256" key="1">
    <source>
        <dbReference type="SAM" id="Phobius"/>
    </source>
</evidence>
<evidence type="ECO:0000313" key="2">
    <source>
        <dbReference type="EMBL" id="WVZ07403.1"/>
    </source>
</evidence>
<proteinExistence type="predicted"/>
<feature type="transmembrane region" description="Helical" evidence="1">
    <location>
        <begin position="38"/>
        <end position="63"/>
    </location>
</feature>
<sequence length="130" mass="14934">MVSLVQHCLWSLSLVHSWSSWSLGKVRLCRRCGRQHSIFVVVVALVIVSLVAIIVIAYNRIALSTTLTFFRVFKIFLYFEFSLQNFLYFEYSLIIFSVYEVCCLCDESPRGTIIKTVLPFLTSIYSACAL</sequence>
<accession>A0AAQ3NG41</accession>
<feature type="transmembrane region" description="Helical" evidence="1">
    <location>
        <begin position="75"/>
        <end position="99"/>
    </location>
</feature>
<keyword evidence="1" id="KW-1133">Transmembrane helix</keyword>
<gene>
    <name evidence="2" type="ORF">V8G54_020749</name>
</gene>
<protein>
    <submittedName>
        <fullName evidence="2">Uncharacterized protein</fullName>
    </submittedName>
</protein>
<keyword evidence="3" id="KW-1185">Reference proteome</keyword>